<keyword evidence="3" id="KW-1185">Reference proteome</keyword>
<dbReference type="AlphaFoldDB" id="A0A1C3XRC8"/>
<dbReference type="SUPFAM" id="SSF46785">
    <property type="entry name" value="Winged helix' DNA-binding domain"/>
    <property type="match status" value="2"/>
</dbReference>
<accession>A0A1C3XRC8</accession>
<dbReference type="Gene3D" id="1.10.10.10">
    <property type="entry name" value="Winged helix-like DNA-binding domain superfamily/Winged helix DNA-binding domain"/>
    <property type="match status" value="2"/>
</dbReference>
<protein>
    <recommendedName>
        <fullName evidence="4">DNA-binding transcriptional regulator, MarR family</fullName>
    </recommendedName>
</protein>
<organism evidence="2 3">
    <name type="scientific">Bradyrhizobium shewense</name>
    <dbReference type="NCBI Taxonomy" id="1761772"/>
    <lineage>
        <taxon>Bacteria</taxon>
        <taxon>Pseudomonadati</taxon>
        <taxon>Pseudomonadota</taxon>
        <taxon>Alphaproteobacteria</taxon>
        <taxon>Hyphomicrobiales</taxon>
        <taxon>Nitrobacteraceae</taxon>
        <taxon>Bradyrhizobium</taxon>
    </lineage>
</organism>
<dbReference type="InterPro" id="IPR036390">
    <property type="entry name" value="WH_DNA-bd_sf"/>
</dbReference>
<evidence type="ECO:0000313" key="2">
    <source>
        <dbReference type="EMBL" id="SCB54695.1"/>
    </source>
</evidence>
<evidence type="ECO:0000256" key="1">
    <source>
        <dbReference type="SAM" id="MobiDB-lite"/>
    </source>
</evidence>
<gene>
    <name evidence="2" type="ORF">GA0061098_102948</name>
</gene>
<reference evidence="3" key="1">
    <citation type="submission" date="2016-08" db="EMBL/GenBank/DDBJ databases">
        <authorList>
            <person name="Varghese N."/>
            <person name="Submissions Spin"/>
        </authorList>
    </citation>
    <scope>NUCLEOTIDE SEQUENCE [LARGE SCALE GENOMIC DNA]</scope>
    <source>
        <strain evidence="3">ERR11</strain>
    </source>
</reference>
<dbReference type="Proteomes" id="UP000199184">
    <property type="component" value="Unassembled WGS sequence"/>
</dbReference>
<proteinExistence type="predicted"/>
<name>A0A1C3XRC8_9BRAD</name>
<dbReference type="EMBL" id="FMAI01000029">
    <property type="protein sequence ID" value="SCB54695.1"/>
    <property type="molecule type" value="Genomic_DNA"/>
</dbReference>
<dbReference type="InterPro" id="IPR036388">
    <property type="entry name" value="WH-like_DNA-bd_sf"/>
</dbReference>
<sequence length="440" mass="50773">MFDLPNDWQFSFVNGLLRMLGLAAKRIDQRTFPKTDKRFFVIEHKTKGVFTRYDIDTGEYKFASTFRGNKNNYLFEDYDDAKRYLNSNFEEPFRSECKIFGPVSLWNATEEGAPQQREQLSKIAEPATRRKPQQTESDLRQLYCESILQLPLLHHLYLDVLKIGIEQSEFKSVQPANAALLIEIGEGEVTTTSLQLKAGHLRKTLTDRLQSIVECGLVRRNTLHRPATFRLTEKGECFRKMIISLHAKHNAMLEKQGGINYDQLSSMLRLLSSLDEVMLSTSVSDSQSEPIEDNGNEIEHPYGRLIQLIQRTHRHLLDDVRTELIRLGQHLTGLEGVLLYDIGDKHFTARELLGRVGPEHFVHIERMIKLGFLTHARSRTDRRSVRISLSNEGQAIRGAVGSLFQRRLEGLRAKPDVNIDAVNALRRLERYWNDLVIYRL</sequence>
<feature type="region of interest" description="Disordered" evidence="1">
    <location>
        <begin position="111"/>
        <end position="135"/>
    </location>
</feature>
<dbReference type="RefSeq" id="WP_091966080.1">
    <property type="nucleotide sequence ID" value="NZ_FMAI01000029.1"/>
</dbReference>
<evidence type="ECO:0008006" key="4">
    <source>
        <dbReference type="Google" id="ProtNLM"/>
    </source>
</evidence>
<evidence type="ECO:0000313" key="3">
    <source>
        <dbReference type="Proteomes" id="UP000199184"/>
    </source>
</evidence>